<dbReference type="PANTHER" id="PTHR21299:SF1">
    <property type="entry name" value="PANTOATE--BETA-ALANINE LIGASE"/>
    <property type="match status" value="1"/>
</dbReference>
<evidence type="ECO:0000313" key="12">
    <source>
        <dbReference type="EMBL" id="CAD9700673.1"/>
    </source>
</evidence>
<keyword evidence="6" id="KW-0566">Pantothenate biosynthesis</keyword>
<evidence type="ECO:0000256" key="10">
    <source>
        <dbReference type="ARBA" id="ARBA00032806"/>
    </source>
</evidence>
<evidence type="ECO:0000256" key="8">
    <source>
        <dbReference type="ARBA" id="ARBA00022840"/>
    </source>
</evidence>
<name>A0A7S2SIT4_9STRA</name>
<organism evidence="12">
    <name type="scientific">Mucochytrium quahogii</name>
    <dbReference type="NCBI Taxonomy" id="96639"/>
    <lineage>
        <taxon>Eukaryota</taxon>
        <taxon>Sar</taxon>
        <taxon>Stramenopiles</taxon>
        <taxon>Bigyra</taxon>
        <taxon>Labyrinthulomycetes</taxon>
        <taxon>Thraustochytrida</taxon>
        <taxon>Thraustochytriidae</taxon>
        <taxon>Mucochytrium</taxon>
    </lineage>
</organism>
<evidence type="ECO:0000256" key="1">
    <source>
        <dbReference type="ARBA" id="ARBA00004990"/>
    </source>
</evidence>
<evidence type="ECO:0000256" key="6">
    <source>
        <dbReference type="ARBA" id="ARBA00022655"/>
    </source>
</evidence>
<dbReference type="GO" id="GO:0015940">
    <property type="term" value="P:pantothenate biosynthetic process"/>
    <property type="evidence" value="ECO:0007669"/>
    <property type="project" value="UniProtKB-UniPathway"/>
</dbReference>
<dbReference type="Pfam" id="PF02569">
    <property type="entry name" value="Pantoate_ligase"/>
    <property type="match status" value="1"/>
</dbReference>
<gene>
    <name evidence="12" type="ORF">QSP1433_LOCUS14317</name>
</gene>
<accession>A0A7S2SIT4</accession>
<comment type="similarity">
    <text evidence="2">Belongs to the pantothenate synthetase family.</text>
</comment>
<sequence length="351" mass="39017">MFGVVVGEGRRRCRCAGRDVGRMGSVRLLCTTNGLPKGAAMTHEERQRMCSELGVAEEKVFLSIKELREWRTSRAMAESSVGFVPTMGALHQGHISLLGSSTAENQTTVASIFVNPAQFAPHEDFGKYPRNARDDLANLFENNADYVFLPTQDDMYPGSKFGQTSKAVTKTHVVPDGIDFISEGAARPGFFTGVATVVCKLLNIVQPTNAYFGQKDGLQVIVIRRMVRDLNIPTRIVPCETIREDDGLAMSSRNIYLSKEQRKVAPRLYETLKLVKSAYEQGERDYARLIDLGNRNLEMEPLFQTEYLSICNSLEGEECRAVIPEENVMVSAAVNFGDCRILDNVLMGKQT</sequence>
<evidence type="ECO:0000256" key="9">
    <source>
        <dbReference type="ARBA" id="ARBA00029902"/>
    </source>
</evidence>
<reference evidence="12" key="1">
    <citation type="submission" date="2021-01" db="EMBL/GenBank/DDBJ databases">
        <authorList>
            <person name="Corre E."/>
            <person name="Pelletier E."/>
            <person name="Niang G."/>
            <person name="Scheremetjew M."/>
            <person name="Finn R."/>
            <person name="Kale V."/>
            <person name="Holt S."/>
            <person name="Cochrane G."/>
            <person name="Meng A."/>
            <person name="Brown T."/>
            <person name="Cohen L."/>
        </authorList>
    </citation>
    <scope>NUCLEOTIDE SEQUENCE</scope>
    <source>
        <strain evidence="12">NY070348D</strain>
    </source>
</reference>
<proteinExistence type="inferred from homology"/>
<comment type="pathway">
    <text evidence="1">Cofactor biosynthesis; (R)-pantothenate biosynthesis; (R)-pantothenate from (R)-pantoate and beta-alanine: step 1/1.</text>
</comment>
<dbReference type="InterPro" id="IPR003721">
    <property type="entry name" value="Pantoate_ligase"/>
</dbReference>
<evidence type="ECO:0000256" key="5">
    <source>
        <dbReference type="ARBA" id="ARBA00022598"/>
    </source>
</evidence>
<protein>
    <recommendedName>
        <fullName evidence="4">Pantoate--beta-alanine ligase</fullName>
        <ecNumber evidence="3">6.3.2.1</ecNumber>
    </recommendedName>
    <alternativeName>
        <fullName evidence="10">Pantoate-activating enzyme</fullName>
    </alternativeName>
    <alternativeName>
        <fullName evidence="9">Pantothenate synthetase</fullName>
    </alternativeName>
</protein>
<dbReference type="SUPFAM" id="SSF52374">
    <property type="entry name" value="Nucleotidylyl transferase"/>
    <property type="match status" value="1"/>
</dbReference>
<evidence type="ECO:0000256" key="2">
    <source>
        <dbReference type="ARBA" id="ARBA00009256"/>
    </source>
</evidence>
<dbReference type="EMBL" id="HBHK01022652">
    <property type="protein sequence ID" value="CAD9700673.1"/>
    <property type="molecule type" value="Transcribed_RNA"/>
</dbReference>
<evidence type="ECO:0000256" key="4">
    <source>
        <dbReference type="ARBA" id="ARBA00015647"/>
    </source>
</evidence>
<comment type="catalytic activity">
    <reaction evidence="11">
        <text>(R)-pantoate + beta-alanine + ATP = (R)-pantothenate + AMP + diphosphate + H(+)</text>
        <dbReference type="Rhea" id="RHEA:10912"/>
        <dbReference type="ChEBI" id="CHEBI:15378"/>
        <dbReference type="ChEBI" id="CHEBI:15980"/>
        <dbReference type="ChEBI" id="CHEBI:29032"/>
        <dbReference type="ChEBI" id="CHEBI:30616"/>
        <dbReference type="ChEBI" id="CHEBI:33019"/>
        <dbReference type="ChEBI" id="CHEBI:57966"/>
        <dbReference type="ChEBI" id="CHEBI:456215"/>
        <dbReference type="EC" id="6.3.2.1"/>
    </reaction>
</comment>
<dbReference type="Gene3D" id="3.40.50.620">
    <property type="entry name" value="HUPs"/>
    <property type="match status" value="1"/>
</dbReference>
<dbReference type="Gene3D" id="3.30.1300.10">
    <property type="entry name" value="Pantoate-beta-alanine ligase, C-terminal domain"/>
    <property type="match status" value="1"/>
</dbReference>
<evidence type="ECO:0000256" key="3">
    <source>
        <dbReference type="ARBA" id="ARBA00012219"/>
    </source>
</evidence>
<keyword evidence="8" id="KW-0067">ATP-binding</keyword>
<evidence type="ECO:0000256" key="7">
    <source>
        <dbReference type="ARBA" id="ARBA00022741"/>
    </source>
</evidence>
<dbReference type="NCBIfam" id="TIGR00018">
    <property type="entry name" value="panC"/>
    <property type="match status" value="1"/>
</dbReference>
<evidence type="ECO:0000256" key="11">
    <source>
        <dbReference type="ARBA" id="ARBA00048258"/>
    </source>
</evidence>
<dbReference type="GO" id="GO:0005524">
    <property type="term" value="F:ATP binding"/>
    <property type="evidence" value="ECO:0007669"/>
    <property type="project" value="UniProtKB-KW"/>
</dbReference>
<dbReference type="UniPathway" id="UPA00028">
    <property type="reaction ID" value="UER00005"/>
</dbReference>
<dbReference type="InterPro" id="IPR014729">
    <property type="entry name" value="Rossmann-like_a/b/a_fold"/>
</dbReference>
<dbReference type="InterPro" id="IPR042176">
    <property type="entry name" value="Pantoate_ligase_C"/>
</dbReference>
<dbReference type="CDD" id="cd00560">
    <property type="entry name" value="PanC"/>
    <property type="match status" value="1"/>
</dbReference>
<keyword evidence="7" id="KW-0547">Nucleotide-binding</keyword>
<dbReference type="GO" id="GO:0004592">
    <property type="term" value="F:pantoate-beta-alanine ligase activity"/>
    <property type="evidence" value="ECO:0007669"/>
    <property type="project" value="UniProtKB-EC"/>
</dbReference>
<keyword evidence="5" id="KW-0436">Ligase</keyword>
<dbReference type="EC" id="6.3.2.1" evidence="3"/>
<dbReference type="PANTHER" id="PTHR21299">
    <property type="entry name" value="CYTIDYLATE KINASE/PANTOATE-BETA-ALANINE LIGASE"/>
    <property type="match status" value="1"/>
</dbReference>
<dbReference type="HAMAP" id="MF_00158">
    <property type="entry name" value="PanC"/>
    <property type="match status" value="1"/>
</dbReference>
<dbReference type="AlphaFoldDB" id="A0A7S2SIT4"/>